<evidence type="ECO:0008006" key="6">
    <source>
        <dbReference type="Google" id="ProtNLM"/>
    </source>
</evidence>
<gene>
    <name evidence="4" type="ORF">FNK824_LOCUS31106</name>
    <name evidence="3" type="ORF">OTI717_LOCUS18011</name>
    <name evidence="2" type="ORF">RFH988_LOCUS35021</name>
    <name evidence="1" type="ORF">SEV965_LOCUS26247</name>
</gene>
<evidence type="ECO:0000313" key="1">
    <source>
        <dbReference type="EMBL" id="CAF1300243.1"/>
    </source>
</evidence>
<comment type="caution">
    <text evidence="3">The sequence shown here is derived from an EMBL/GenBank/DDBJ whole genome shotgun (WGS) entry which is preliminary data.</text>
</comment>
<dbReference type="EMBL" id="CAJNOO010005129">
    <property type="protein sequence ID" value="CAF1405377.1"/>
    <property type="molecule type" value="Genomic_DNA"/>
</dbReference>
<dbReference type="Proteomes" id="UP000663882">
    <property type="component" value="Unassembled WGS sequence"/>
</dbReference>
<evidence type="ECO:0000313" key="3">
    <source>
        <dbReference type="EMBL" id="CAF3796261.1"/>
    </source>
</evidence>
<evidence type="ECO:0000313" key="5">
    <source>
        <dbReference type="Proteomes" id="UP000663823"/>
    </source>
</evidence>
<protein>
    <recommendedName>
        <fullName evidence="6">Berberine/berberine-like domain-containing protein</fullName>
    </recommendedName>
</protein>
<dbReference type="EMBL" id="CAJOBE010009883">
    <property type="protein sequence ID" value="CAF4095139.1"/>
    <property type="molecule type" value="Genomic_DNA"/>
</dbReference>
<name>A0A819B7B2_9BILA</name>
<dbReference type="Proteomes" id="UP000663889">
    <property type="component" value="Unassembled WGS sequence"/>
</dbReference>
<organism evidence="3 5">
    <name type="scientific">Rotaria sordida</name>
    <dbReference type="NCBI Taxonomy" id="392033"/>
    <lineage>
        <taxon>Eukaryota</taxon>
        <taxon>Metazoa</taxon>
        <taxon>Spiralia</taxon>
        <taxon>Gnathifera</taxon>
        <taxon>Rotifera</taxon>
        <taxon>Eurotatoria</taxon>
        <taxon>Bdelloidea</taxon>
        <taxon>Philodinida</taxon>
        <taxon>Philodinidae</taxon>
        <taxon>Rotaria</taxon>
    </lineage>
</organism>
<dbReference type="Proteomes" id="UP000663823">
    <property type="component" value="Unassembled WGS sequence"/>
</dbReference>
<sequence>MTGTIITIGIEPFLSTYFDKSQGGAYPHVPSSTPLLPIVIQFGWLLSEKDEYFINKTKSLAQSILAKAVAEGQDVANSKQIIYPNYALENTPLSMMYGNNVAQLISIRQSWDPENVMNRTGGFKFY</sequence>
<accession>A0A819B7B2</accession>
<dbReference type="AlphaFoldDB" id="A0A819B7B2"/>
<proteinExistence type="predicted"/>
<dbReference type="EMBL" id="CAJOAX010002440">
    <property type="protein sequence ID" value="CAF3796261.1"/>
    <property type="molecule type" value="Genomic_DNA"/>
</dbReference>
<dbReference type="EMBL" id="CAJNOU010002204">
    <property type="protein sequence ID" value="CAF1300243.1"/>
    <property type="molecule type" value="Genomic_DNA"/>
</dbReference>
<evidence type="ECO:0000313" key="2">
    <source>
        <dbReference type="EMBL" id="CAF1405377.1"/>
    </source>
</evidence>
<dbReference type="OrthoDB" id="2151789at2759"/>
<dbReference type="Proteomes" id="UP000663874">
    <property type="component" value="Unassembled WGS sequence"/>
</dbReference>
<reference evidence="3" key="1">
    <citation type="submission" date="2021-02" db="EMBL/GenBank/DDBJ databases">
        <authorList>
            <person name="Nowell W R."/>
        </authorList>
    </citation>
    <scope>NUCLEOTIDE SEQUENCE</scope>
</reference>
<evidence type="ECO:0000313" key="4">
    <source>
        <dbReference type="EMBL" id="CAF4095139.1"/>
    </source>
</evidence>